<accession>A0AAD4BAY4</accession>
<gene>
    <name evidence="4" type="ORF">L210DRAFT_3347152</name>
    <name evidence="2" type="ORF">L210DRAFT_3348835</name>
    <name evidence="3" type="ORF">L210DRAFT_3352234</name>
</gene>
<dbReference type="AlphaFoldDB" id="A0AAD4BAY4"/>
<dbReference type="GO" id="GO:0034198">
    <property type="term" value="P:cellular response to amino acid starvation"/>
    <property type="evidence" value="ECO:0007669"/>
    <property type="project" value="TreeGrafter"/>
</dbReference>
<evidence type="ECO:0000313" key="2">
    <source>
        <dbReference type="EMBL" id="KAF8414564.1"/>
    </source>
</evidence>
<feature type="non-terminal residue" evidence="4">
    <location>
        <position position="61"/>
    </location>
</feature>
<protein>
    <submittedName>
        <fullName evidence="4">Uncharacterized protein</fullName>
    </submittedName>
</protein>
<name>A0AAD4BAY4_BOLED</name>
<evidence type="ECO:0000313" key="5">
    <source>
        <dbReference type="Proteomes" id="UP001194468"/>
    </source>
</evidence>
<evidence type="ECO:0000256" key="1">
    <source>
        <dbReference type="ARBA" id="ARBA00022737"/>
    </source>
</evidence>
<sequence length="61" mass="6734">KTAILSVLEAMLARIPNHVKPFFPQLQRSFVKSVSDALSVIVRTRASDALGVLMQSQPRVD</sequence>
<reference evidence="4" key="1">
    <citation type="submission" date="2019-10" db="EMBL/GenBank/DDBJ databases">
        <authorList>
            <consortium name="DOE Joint Genome Institute"/>
            <person name="Kuo A."/>
            <person name="Miyauchi S."/>
            <person name="Kiss E."/>
            <person name="Drula E."/>
            <person name="Kohler A."/>
            <person name="Sanchez-Garcia M."/>
            <person name="Andreopoulos B."/>
            <person name="Barry K.W."/>
            <person name="Bonito G."/>
            <person name="Buee M."/>
            <person name="Carver A."/>
            <person name="Chen C."/>
            <person name="Cichocki N."/>
            <person name="Clum A."/>
            <person name="Culley D."/>
            <person name="Crous P.W."/>
            <person name="Fauchery L."/>
            <person name="Girlanda M."/>
            <person name="Hayes R."/>
            <person name="Keri Z."/>
            <person name="LaButti K."/>
            <person name="Lipzen A."/>
            <person name="Lombard V."/>
            <person name="Magnuson J."/>
            <person name="Maillard F."/>
            <person name="Morin E."/>
            <person name="Murat C."/>
            <person name="Nolan M."/>
            <person name="Ohm R."/>
            <person name="Pangilinan J."/>
            <person name="Pereira M."/>
            <person name="Perotto S."/>
            <person name="Peter M."/>
            <person name="Riley R."/>
            <person name="Sitrit Y."/>
            <person name="Stielow B."/>
            <person name="Szollosi G."/>
            <person name="Zifcakova L."/>
            <person name="Stursova M."/>
            <person name="Spatafora J.W."/>
            <person name="Tedersoo L."/>
            <person name="Vaario L.-M."/>
            <person name="Yamada A."/>
            <person name="Yan M."/>
            <person name="Wang P."/>
            <person name="Xu J."/>
            <person name="Bruns T."/>
            <person name="Baldrian P."/>
            <person name="Vilgalys R."/>
            <person name="Henrissat B."/>
            <person name="Grigoriev I.V."/>
            <person name="Hibbett D."/>
            <person name="Nagy L.G."/>
            <person name="Martin F.M."/>
        </authorList>
    </citation>
    <scope>NUCLEOTIDE SEQUENCE</scope>
    <source>
        <strain evidence="4">BED1</strain>
    </source>
</reference>
<proteinExistence type="predicted"/>
<keyword evidence="5" id="KW-1185">Reference proteome</keyword>
<reference evidence="4" key="2">
    <citation type="journal article" date="2020" name="Nat. Commun.">
        <title>Large-scale genome sequencing of mycorrhizal fungi provides insights into the early evolution of symbiotic traits.</title>
        <authorList>
            <person name="Miyauchi S."/>
            <person name="Kiss E."/>
            <person name="Kuo A."/>
            <person name="Drula E."/>
            <person name="Kohler A."/>
            <person name="Sanchez-Garcia M."/>
            <person name="Morin E."/>
            <person name="Andreopoulos B."/>
            <person name="Barry K.W."/>
            <person name="Bonito G."/>
            <person name="Buee M."/>
            <person name="Carver A."/>
            <person name="Chen C."/>
            <person name="Cichocki N."/>
            <person name="Clum A."/>
            <person name="Culley D."/>
            <person name="Crous P.W."/>
            <person name="Fauchery L."/>
            <person name="Girlanda M."/>
            <person name="Hayes R.D."/>
            <person name="Keri Z."/>
            <person name="LaButti K."/>
            <person name="Lipzen A."/>
            <person name="Lombard V."/>
            <person name="Magnuson J."/>
            <person name="Maillard F."/>
            <person name="Murat C."/>
            <person name="Nolan M."/>
            <person name="Ohm R.A."/>
            <person name="Pangilinan J."/>
            <person name="Pereira M.F."/>
            <person name="Perotto S."/>
            <person name="Peter M."/>
            <person name="Pfister S."/>
            <person name="Riley R."/>
            <person name="Sitrit Y."/>
            <person name="Stielow J.B."/>
            <person name="Szollosi G."/>
            <person name="Zifcakova L."/>
            <person name="Stursova M."/>
            <person name="Spatafora J.W."/>
            <person name="Tedersoo L."/>
            <person name="Vaario L.M."/>
            <person name="Yamada A."/>
            <person name="Yan M."/>
            <person name="Wang P."/>
            <person name="Xu J."/>
            <person name="Bruns T."/>
            <person name="Baldrian P."/>
            <person name="Vilgalys R."/>
            <person name="Dunand C."/>
            <person name="Henrissat B."/>
            <person name="Grigoriev I.V."/>
            <person name="Hibbett D."/>
            <person name="Nagy L.G."/>
            <person name="Martin F.M."/>
        </authorList>
    </citation>
    <scope>NUCLEOTIDE SEQUENCE</scope>
    <source>
        <strain evidence="4">BED1</strain>
    </source>
</reference>
<dbReference type="Gene3D" id="1.25.10.10">
    <property type="entry name" value="Leucine-rich Repeat Variant"/>
    <property type="match status" value="1"/>
</dbReference>
<dbReference type="GO" id="GO:0005829">
    <property type="term" value="C:cytosol"/>
    <property type="evidence" value="ECO:0007669"/>
    <property type="project" value="TreeGrafter"/>
</dbReference>
<feature type="non-terminal residue" evidence="4">
    <location>
        <position position="1"/>
    </location>
</feature>
<dbReference type="Proteomes" id="UP001194468">
    <property type="component" value="Unassembled WGS sequence"/>
</dbReference>
<dbReference type="GO" id="GO:0019887">
    <property type="term" value="F:protein kinase regulator activity"/>
    <property type="evidence" value="ECO:0007669"/>
    <property type="project" value="TreeGrafter"/>
</dbReference>
<dbReference type="InterPro" id="IPR011989">
    <property type="entry name" value="ARM-like"/>
</dbReference>
<dbReference type="EMBL" id="WHUW01000255">
    <property type="protein sequence ID" value="KAF8416467.1"/>
    <property type="molecule type" value="Genomic_DNA"/>
</dbReference>
<dbReference type="PANTHER" id="PTHR23346:SF7">
    <property type="entry name" value="STALLED RIBOSOME SENSOR GCN1"/>
    <property type="match status" value="1"/>
</dbReference>
<evidence type="ECO:0000313" key="3">
    <source>
        <dbReference type="EMBL" id="KAF8414604.1"/>
    </source>
</evidence>
<keyword evidence="1" id="KW-0677">Repeat</keyword>
<evidence type="ECO:0000313" key="4">
    <source>
        <dbReference type="EMBL" id="KAF8416467.1"/>
    </source>
</evidence>
<dbReference type="EMBL" id="WHUW01000469">
    <property type="protein sequence ID" value="KAF8414604.1"/>
    <property type="molecule type" value="Genomic_DNA"/>
</dbReference>
<dbReference type="PANTHER" id="PTHR23346">
    <property type="entry name" value="TRANSLATIONAL ACTIVATOR GCN1-RELATED"/>
    <property type="match status" value="1"/>
</dbReference>
<organism evidence="4 5">
    <name type="scientific">Boletus edulis BED1</name>
    <dbReference type="NCBI Taxonomy" id="1328754"/>
    <lineage>
        <taxon>Eukaryota</taxon>
        <taxon>Fungi</taxon>
        <taxon>Dikarya</taxon>
        <taxon>Basidiomycota</taxon>
        <taxon>Agaricomycotina</taxon>
        <taxon>Agaricomycetes</taxon>
        <taxon>Agaricomycetidae</taxon>
        <taxon>Boletales</taxon>
        <taxon>Boletineae</taxon>
        <taxon>Boletaceae</taxon>
        <taxon>Boletoideae</taxon>
        <taxon>Boletus</taxon>
    </lineage>
</organism>
<dbReference type="GO" id="GO:0006417">
    <property type="term" value="P:regulation of translation"/>
    <property type="evidence" value="ECO:0007669"/>
    <property type="project" value="TreeGrafter"/>
</dbReference>
<comment type="caution">
    <text evidence="4">The sequence shown here is derived from an EMBL/GenBank/DDBJ whole genome shotgun (WGS) entry which is preliminary data.</text>
</comment>
<dbReference type="EMBL" id="WHUW01000483">
    <property type="protein sequence ID" value="KAF8414564.1"/>
    <property type="molecule type" value="Genomic_DNA"/>
</dbReference>